<dbReference type="Proteomes" id="UP000886841">
    <property type="component" value="Unassembled WGS sequence"/>
</dbReference>
<sequence length="956" mass="99034">MRKRRNGRLRKAAAYFLTVVLVLSIGSGATVLAGAEETDAGQTETGNTIQPMQETGTLVELEPQTEPQTETPREPEPQMEPTVEPMETVTNALFSDGTEQSDTAVQDVQSQIDAFPSAEELAAMTLEEQQTVYEQVQKAYDAYNALNDEQKGEITGAEIFDSLFAVFNTLMMPLATVSNISYIYYTWNDSEKKLEKHPATASECTVVDSGSTYWGTEGSETWYVVNSNVEITSRITVAGDVHLILADSYALNAASGINVAGGNSLTIYGQNNDSGKMTATGENFYAGIGVDNFQTAGKITIHGGTVEAKSERDGAGIGGRNGGAGGEITIFGGKVTAQGGLYGAGIGGGNGGAGGEITISGGEVTAQGGNCGAGIGGGNDGAGGEITISGGEVTAQGGADGAGIGNGWNGSGGTIMISGGTVEATGGDYGAGIGGGSDGAGGEITISGGEVTAQGGKWGAGIGGGFNCAEGSFTTGDNGNAVIFATAGWNAAAIQAQSGSSQWSGFIFQGSSGQVYGNQEISAEDSFCIPSGYILTIPEGVILTNNGNIILESSTSTFTILGDVVKGASSSLTDNGGTVNKKQPVAEIASIMDDSVTLKSIADGSAKQIGVQYGYTTDVTQTVTDWKDTATFSNITGNVAIFYVQYISGNEYYAQGVSKGQRALMSLPQDMVTIDYRNESVSFNDVLEANTDENFGGTSIMSDSNGSITNSIKTEETNTIYFRIKGTDDVLASNSQPFTIPERAAAPQLTVTADNASSLTASVQSSGTPEFRIKGTDGEFGSWQQSETFTNLKTQDRYTIEARIAATDTSFSSASATVSEQQTKRAAYTITIPQAPLTAGDENSKNTIRVNGEETFDLGYGGHVDVRVKEDDSMSNTGKLKLTQQEGGEAELTSSLLVNESAFTNPSNPIVSFTMANKTNEQAVISFGDPAFEGDGAIPAGTYTGTVTFVVSYSEK</sequence>
<accession>A0A9D1ELA9</accession>
<protein>
    <recommendedName>
        <fullName evidence="6">Bacterial repeat domain-containing protein</fullName>
    </recommendedName>
</protein>
<comment type="caution">
    <text evidence="4">The sequence shown here is derived from an EMBL/GenBank/DDBJ whole genome shotgun (WGS) entry which is preliminary data.</text>
</comment>
<keyword evidence="3" id="KW-0732">Signal</keyword>
<evidence type="ECO:0008006" key="6">
    <source>
        <dbReference type="Google" id="ProtNLM"/>
    </source>
</evidence>
<feature type="chain" id="PRO_5039731303" description="Bacterial repeat domain-containing protein" evidence="3">
    <location>
        <begin position="34"/>
        <end position="956"/>
    </location>
</feature>
<name>A0A9D1ELA9_9FIRM</name>
<organism evidence="4 5">
    <name type="scientific">Candidatus Egerieimonas intestinavium</name>
    <dbReference type="NCBI Taxonomy" id="2840777"/>
    <lineage>
        <taxon>Bacteria</taxon>
        <taxon>Bacillati</taxon>
        <taxon>Bacillota</taxon>
        <taxon>Clostridia</taxon>
        <taxon>Lachnospirales</taxon>
        <taxon>Lachnospiraceae</taxon>
        <taxon>Lachnospiraceae incertae sedis</taxon>
        <taxon>Candidatus Egerieimonas</taxon>
    </lineage>
</organism>
<feature type="region of interest" description="Disordered" evidence="2">
    <location>
        <begin position="36"/>
        <end position="83"/>
    </location>
</feature>
<feature type="compositionally biased region" description="Polar residues" evidence="2">
    <location>
        <begin position="40"/>
        <end position="56"/>
    </location>
</feature>
<dbReference type="AlphaFoldDB" id="A0A9D1ELA9"/>
<feature type="signal peptide" evidence="3">
    <location>
        <begin position="1"/>
        <end position="33"/>
    </location>
</feature>
<dbReference type="EMBL" id="DVHU01000109">
    <property type="protein sequence ID" value="HIR94160.1"/>
    <property type="molecule type" value="Genomic_DNA"/>
</dbReference>
<evidence type="ECO:0000313" key="5">
    <source>
        <dbReference type="Proteomes" id="UP000886841"/>
    </source>
</evidence>
<evidence type="ECO:0000256" key="2">
    <source>
        <dbReference type="SAM" id="MobiDB-lite"/>
    </source>
</evidence>
<proteinExistence type="predicted"/>
<reference evidence="4" key="1">
    <citation type="submission" date="2020-10" db="EMBL/GenBank/DDBJ databases">
        <authorList>
            <person name="Gilroy R."/>
        </authorList>
    </citation>
    <scope>NUCLEOTIDE SEQUENCE</scope>
    <source>
        <strain evidence="4">ChiSxjej1B13-7041</strain>
    </source>
</reference>
<feature type="coiled-coil region" evidence="1">
    <location>
        <begin position="126"/>
        <end position="153"/>
    </location>
</feature>
<evidence type="ECO:0000256" key="1">
    <source>
        <dbReference type="SAM" id="Coils"/>
    </source>
</evidence>
<dbReference type="Pfam" id="PF18889">
    <property type="entry name" value="Beta_helix_3"/>
    <property type="match status" value="6"/>
</dbReference>
<reference evidence="4" key="2">
    <citation type="journal article" date="2021" name="PeerJ">
        <title>Extensive microbial diversity within the chicken gut microbiome revealed by metagenomics and culture.</title>
        <authorList>
            <person name="Gilroy R."/>
            <person name="Ravi A."/>
            <person name="Getino M."/>
            <person name="Pursley I."/>
            <person name="Horton D.L."/>
            <person name="Alikhan N.F."/>
            <person name="Baker D."/>
            <person name="Gharbi K."/>
            <person name="Hall N."/>
            <person name="Watson M."/>
            <person name="Adriaenssens E.M."/>
            <person name="Foster-Nyarko E."/>
            <person name="Jarju S."/>
            <person name="Secka A."/>
            <person name="Antonio M."/>
            <person name="Oren A."/>
            <person name="Chaudhuri R.R."/>
            <person name="La Ragione R."/>
            <person name="Hildebrand F."/>
            <person name="Pallen M.J."/>
        </authorList>
    </citation>
    <scope>NUCLEOTIDE SEQUENCE</scope>
    <source>
        <strain evidence="4">ChiSxjej1B13-7041</strain>
    </source>
</reference>
<evidence type="ECO:0000313" key="4">
    <source>
        <dbReference type="EMBL" id="HIR94160.1"/>
    </source>
</evidence>
<keyword evidence="1" id="KW-0175">Coiled coil</keyword>
<evidence type="ECO:0000256" key="3">
    <source>
        <dbReference type="SAM" id="SignalP"/>
    </source>
</evidence>
<gene>
    <name evidence="4" type="ORF">IAB98_12150</name>
</gene>